<gene>
    <name evidence="2" type="ORF">D9757_006540</name>
</gene>
<evidence type="ECO:0000313" key="2">
    <source>
        <dbReference type="EMBL" id="KAF5387541.1"/>
    </source>
</evidence>
<name>A0A8H5HQ25_9AGAR</name>
<dbReference type="EMBL" id="JAACJN010000031">
    <property type="protein sequence ID" value="KAF5387541.1"/>
    <property type="molecule type" value="Genomic_DNA"/>
</dbReference>
<organism evidence="2 3">
    <name type="scientific">Collybiopsis confluens</name>
    <dbReference type="NCBI Taxonomy" id="2823264"/>
    <lineage>
        <taxon>Eukaryota</taxon>
        <taxon>Fungi</taxon>
        <taxon>Dikarya</taxon>
        <taxon>Basidiomycota</taxon>
        <taxon>Agaricomycotina</taxon>
        <taxon>Agaricomycetes</taxon>
        <taxon>Agaricomycetidae</taxon>
        <taxon>Agaricales</taxon>
        <taxon>Marasmiineae</taxon>
        <taxon>Omphalotaceae</taxon>
        <taxon>Collybiopsis</taxon>
    </lineage>
</organism>
<proteinExistence type="predicted"/>
<keyword evidence="1" id="KW-0732">Signal</keyword>
<keyword evidence="3" id="KW-1185">Reference proteome</keyword>
<dbReference type="OrthoDB" id="2920504at2759"/>
<dbReference type="Proteomes" id="UP000518752">
    <property type="component" value="Unassembled WGS sequence"/>
</dbReference>
<protein>
    <submittedName>
        <fullName evidence="2">Uncharacterized protein</fullName>
    </submittedName>
</protein>
<evidence type="ECO:0000256" key="1">
    <source>
        <dbReference type="SAM" id="SignalP"/>
    </source>
</evidence>
<dbReference type="AlphaFoldDB" id="A0A8H5HQ25"/>
<comment type="caution">
    <text evidence="2">The sequence shown here is derived from an EMBL/GenBank/DDBJ whole genome shotgun (WGS) entry which is preliminary data.</text>
</comment>
<accession>A0A8H5HQ25</accession>
<feature type="chain" id="PRO_5034005276" evidence="1">
    <location>
        <begin position="21"/>
        <end position="183"/>
    </location>
</feature>
<reference evidence="2 3" key="1">
    <citation type="journal article" date="2020" name="ISME J.">
        <title>Uncovering the hidden diversity of litter-decomposition mechanisms in mushroom-forming fungi.</title>
        <authorList>
            <person name="Floudas D."/>
            <person name="Bentzer J."/>
            <person name="Ahren D."/>
            <person name="Johansson T."/>
            <person name="Persson P."/>
            <person name="Tunlid A."/>
        </authorList>
    </citation>
    <scope>NUCLEOTIDE SEQUENCE [LARGE SCALE GENOMIC DNA]</scope>
    <source>
        <strain evidence="2 3">CBS 406.79</strain>
    </source>
</reference>
<sequence>MVSLFTAVFAALALVGSSGSATPLARDTCAPNAQGAGVSIVSVQNSKREWGDHNAPPFYGDVLVSSSSRGLTVPDFHVQQSGQFPTSYVIKDVNNNFLAVTSQGSQLIFDAASNSGNQANQLFDINCQSCAWDTTPGKAAGSSCTVSPHGATGQCVAIGYNSADPLSVVGCSGSNSQLFNIVF</sequence>
<feature type="signal peptide" evidence="1">
    <location>
        <begin position="1"/>
        <end position="20"/>
    </location>
</feature>
<evidence type="ECO:0000313" key="3">
    <source>
        <dbReference type="Proteomes" id="UP000518752"/>
    </source>
</evidence>